<sequence>MPSYSVMVTSKTRRQSGKVKKQRQHIPHRDRTPEYVIKRNKRERDRVDHVNQAFIKLRDHIPDVKDDSRMSKIGILRSASEYIKSLTSLLNMNELCTPIQNEHHENLSTEKKSPCQSSQTSNSDIRSLCIEVSKRKCYHIHQFHRETRQFPVPNNSIF</sequence>
<evidence type="ECO:0000256" key="2">
    <source>
        <dbReference type="SAM" id="MobiDB-lite"/>
    </source>
</evidence>
<protein>
    <recommendedName>
        <fullName evidence="3">BHLH domain-containing protein</fullName>
    </recommendedName>
</protein>
<dbReference type="AlphaFoldDB" id="A0AAN8K5C8"/>
<comment type="caution">
    <text evidence="4">The sequence shown here is derived from an EMBL/GenBank/DDBJ whole genome shotgun (WGS) entry which is preliminary data.</text>
</comment>
<dbReference type="Pfam" id="PF00010">
    <property type="entry name" value="HLH"/>
    <property type="match status" value="1"/>
</dbReference>
<dbReference type="EMBL" id="JAZGQO010000004">
    <property type="protein sequence ID" value="KAK6187942.1"/>
    <property type="molecule type" value="Genomic_DNA"/>
</dbReference>
<dbReference type="CDD" id="cd11390">
    <property type="entry name" value="bHLH_TS"/>
    <property type="match status" value="1"/>
</dbReference>
<dbReference type="PROSITE" id="PS50888">
    <property type="entry name" value="BHLH"/>
    <property type="match status" value="1"/>
</dbReference>
<dbReference type="InterPro" id="IPR011598">
    <property type="entry name" value="bHLH_dom"/>
</dbReference>
<dbReference type="SMART" id="SM00353">
    <property type="entry name" value="HLH"/>
    <property type="match status" value="1"/>
</dbReference>
<keyword evidence="1" id="KW-0238">DNA-binding</keyword>
<organism evidence="4 5">
    <name type="scientific">Patella caerulea</name>
    <name type="common">Rayed Mediterranean limpet</name>
    <dbReference type="NCBI Taxonomy" id="87958"/>
    <lineage>
        <taxon>Eukaryota</taxon>
        <taxon>Metazoa</taxon>
        <taxon>Spiralia</taxon>
        <taxon>Lophotrochozoa</taxon>
        <taxon>Mollusca</taxon>
        <taxon>Gastropoda</taxon>
        <taxon>Patellogastropoda</taxon>
        <taxon>Patelloidea</taxon>
        <taxon>Patellidae</taxon>
        <taxon>Patella</taxon>
    </lineage>
</organism>
<evidence type="ECO:0000313" key="4">
    <source>
        <dbReference type="EMBL" id="KAK6187942.1"/>
    </source>
</evidence>
<evidence type="ECO:0000259" key="3">
    <source>
        <dbReference type="PROSITE" id="PS50888"/>
    </source>
</evidence>
<proteinExistence type="predicted"/>
<accession>A0AAN8K5C8</accession>
<dbReference type="SUPFAM" id="SSF47459">
    <property type="entry name" value="HLH, helix-loop-helix DNA-binding domain"/>
    <property type="match status" value="1"/>
</dbReference>
<dbReference type="GO" id="GO:0032502">
    <property type="term" value="P:developmental process"/>
    <property type="evidence" value="ECO:0007669"/>
    <property type="project" value="TreeGrafter"/>
</dbReference>
<dbReference type="GO" id="GO:0000981">
    <property type="term" value="F:DNA-binding transcription factor activity, RNA polymerase II-specific"/>
    <property type="evidence" value="ECO:0007669"/>
    <property type="project" value="TreeGrafter"/>
</dbReference>
<feature type="compositionally biased region" description="Basic residues" evidence="2">
    <location>
        <begin position="11"/>
        <end position="26"/>
    </location>
</feature>
<gene>
    <name evidence="4" type="ORF">SNE40_005859</name>
</gene>
<name>A0AAN8K5C8_PATCE</name>
<evidence type="ECO:0000313" key="5">
    <source>
        <dbReference type="Proteomes" id="UP001347796"/>
    </source>
</evidence>
<feature type="domain" description="BHLH" evidence="3">
    <location>
        <begin position="34"/>
        <end position="86"/>
    </location>
</feature>
<dbReference type="Proteomes" id="UP001347796">
    <property type="component" value="Unassembled WGS sequence"/>
</dbReference>
<dbReference type="GO" id="GO:0046983">
    <property type="term" value="F:protein dimerization activity"/>
    <property type="evidence" value="ECO:0007669"/>
    <property type="project" value="InterPro"/>
</dbReference>
<dbReference type="Gene3D" id="4.10.280.10">
    <property type="entry name" value="Helix-loop-helix DNA-binding domain"/>
    <property type="match status" value="1"/>
</dbReference>
<dbReference type="GO" id="GO:0000977">
    <property type="term" value="F:RNA polymerase II transcription regulatory region sequence-specific DNA binding"/>
    <property type="evidence" value="ECO:0007669"/>
    <property type="project" value="TreeGrafter"/>
</dbReference>
<reference evidence="4 5" key="1">
    <citation type="submission" date="2024-01" db="EMBL/GenBank/DDBJ databases">
        <title>The genome of the rayed Mediterranean limpet Patella caerulea (Linnaeus, 1758).</title>
        <authorList>
            <person name="Anh-Thu Weber A."/>
            <person name="Halstead-Nussloch G."/>
        </authorList>
    </citation>
    <scope>NUCLEOTIDE SEQUENCE [LARGE SCALE GENOMIC DNA]</scope>
    <source>
        <strain evidence="4">AATW-2023a</strain>
        <tissue evidence="4">Whole specimen</tissue>
    </source>
</reference>
<feature type="region of interest" description="Disordered" evidence="2">
    <location>
        <begin position="1"/>
        <end position="31"/>
    </location>
</feature>
<dbReference type="InterPro" id="IPR050283">
    <property type="entry name" value="E-box_TF_Regulators"/>
</dbReference>
<dbReference type="PANTHER" id="PTHR23349:SF108">
    <property type="entry name" value="BHLH DOMAIN-CONTAINING PROTEIN"/>
    <property type="match status" value="1"/>
</dbReference>
<keyword evidence="5" id="KW-1185">Reference proteome</keyword>
<feature type="compositionally biased region" description="Polar residues" evidence="2">
    <location>
        <begin position="1"/>
        <end position="10"/>
    </location>
</feature>
<dbReference type="PANTHER" id="PTHR23349">
    <property type="entry name" value="BASIC HELIX-LOOP-HELIX TRANSCRIPTION FACTOR, TWIST"/>
    <property type="match status" value="1"/>
</dbReference>
<dbReference type="InterPro" id="IPR036638">
    <property type="entry name" value="HLH_DNA-bd_sf"/>
</dbReference>
<evidence type="ECO:0000256" key="1">
    <source>
        <dbReference type="ARBA" id="ARBA00023125"/>
    </source>
</evidence>